<feature type="compositionally biased region" description="Polar residues" evidence="1">
    <location>
        <begin position="29"/>
        <end position="52"/>
    </location>
</feature>
<dbReference type="Proteomes" id="UP000178419">
    <property type="component" value="Unassembled WGS sequence"/>
</dbReference>
<feature type="compositionally biased region" description="Low complexity" evidence="1">
    <location>
        <begin position="16"/>
        <end position="28"/>
    </location>
</feature>
<name>A0A1F7XZB9_9BACT</name>
<keyword evidence="2" id="KW-0812">Transmembrane</keyword>
<feature type="compositionally biased region" description="Polar residues" evidence="1">
    <location>
        <begin position="1"/>
        <end position="15"/>
    </location>
</feature>
<keyword evidence="2" id="KW-0472">Membrane</keyword>
<gene>
    <name evidence="3" type="ORF">A2714_00875</name>
</gene>
<evidence type="ECO:0000256" key="1">
    <source>
        <dbReference type="SAM" id="MobiDB-lite"/>
    </source>
</evidence>
<dbReference type="EMBL" id="MGGE01000043">
    <property type="protein sequence ID" value="OGM20372.1"/>
    <property type="molecule type" value="Genomic_DNA"/>
</dbReference>
<organism evidence="3 4">
    <name type="scientific">Candidatus Woesebacteria bacterium RIFCSPHIGHO2_01_FULL_38_9</name>
    <dbReference type="NCBI Taxonomy" id="1802492"/>
    <lineage>
        <taxon>Bacteria</taxon>
        <taxon>Candidatus Woeseibacteriota</taxon>
    </lineage>
</organism>
<accession>A0A1F7XZB9</accession>
<evidence type="ECO:0000313" key="4">
    <source>
        <dbReference type="Proteomes" id="UP000178419"/>
    </source>
</evidence>
<comment type="caution">
    <text evidence="3">The sequence shown here is derived from an EMBL/GenBank/DDBJ whole genome shotgun (WGS) entry which is preliminary data.</text>
</comment>
<reference evidence="3 4" key="1">
    <citation type="journal article" date="2016" name="Nat. Commun.">
        <title>Thousands of microbial genomes shed light on interconnected biogeochemical processes in an aquifer system.</title>
        <authorList>
            <person name="Anantharaman K."/>
            <person name="Brown C.T."/>
            <person name="Hug L.A."/>
            <person name="Sharon I."/>
            <person name="Castelle C.J."/>
            <person name="Probst A.J."/>
            <person name="Thomas B.C."/>
            <person name="Singh A."/>
            <person name="Wilkins M.J."/>
            <person name="Karaoz U."/>
            <person name="Brodie E.L."/>
            <person name="Williams K.H."/>
            <person name="Hubbard S.S."/>
            <person name="Banfield J.F."/>
        </authorList>
    </citation>
    <scope>NUCLEOTIDE SEQUENCE [LARGE SCALE GENOMIC DNA]</scope>
</reference>
<sequence>MNPVQNSGNNSQNPLDQSSSDQTQTQSSPVETTQSPVIPTTPAPESQPTTPFAQDFTPQTPQVVQSQVLTPPETPPEAPKSRKKLFLFLILLFFFLLLIGAGGVTYAVAYEKIKLEKYPDVQKKVSAFVQSIPFMPKTPKFLLAKSALAHQEVTKQSFDVSIAVDSADLASSFGLTTIDAKVAGAVDYSDPKNVIFFMDASVTKDFNFELRKKDKFLYFKINKLPALLLAFMGLKTETFTPLLEKWVSYDTTPLDTEARRSIQDQEIDPLSQEFIDENFNKYIDEEVLGKMVLESVTEEGMEMYKITLTADSDLIDHLGDKLEAERSKQSGATLQSQDEKTKLSDMVKKLKWEIFIDKKDYYMRKLVIVADLEVDNSSTLGSPFLGTSSSLSEKSKATFAFAFKSGKFGEEVVVEVPASAMTFEEFTNLISEIVAEAYGDLMAPETLPDASPLDTP</sequence>
<keyword evidence="2" id="KW-1133">Transmembrane helix</keyword>
<evidence type="ECO:0000256" key="2">
    <source>
        <dbReference type="SAM" id="Phobius"/>
    </source>
</evidence>
<feature type="transmembrane region" description="Helical" evidence="2">
    <location>
        <begin position="85"/>
        <end position="109"/>
    </location>
</feature>
<feature type="region of interest" description="Disordered" evidence="1">
    <location>
        <begin position="1"/>
        <end position="57"/>
    </location>
</feature>
<protein>
    <submittedName>
        <fullName evidence="3">Uncharacterized protein</fullName>
    </submittedName>
</protein>
<evidence type="ECO:0000313" key="3">
    <source>
        <dbReference type="EMBL" id="OGM20372.1"/>
    </source>
</evidence>
<dbReference type="AlphaFoldDB" id="A0A1F7XZB9"/>
<proteinExistence type="predicted"/>